<proteinExistence type="predicted"/>
<reference evidence="1" key="2">
    <citation type="journal article" date="2015" name="Data Brief">
        <title>Shoot transcriptome of the giant reed, Arundo donax.</title>
        <authorList>
            <person name="Barrero R.A."/>
            <person name="Guerrero F.D."/>
            <person name="Moolhuijzen P."/>
            <person name="Goolsby J.A."/>
            <person name="Tidwell J."/>
            <person name="Bellgard S.E."/>
            <person name="Bellgard M.I."/>
        </authorList>
    </citation>
    <scope>NUCLEOTIDE SEQUENCE</scope>
    <source>
        <tissue evidence="1">Shoot tissue taken approximately 20 cm above the soil surface</tissue>
    </source>
</reference>
<evidence type="ECO:0000313" key="1">
    <source>
        <dbReference type="EMBL" id="JAD35334.1"/>
    </source>
</evidence>
<name>A0A0A8Z7D6_ARUDO</name>
<reference evidence="1" key="1">
    <citation type="submission" date="2014-09" db="EMBL/GenBank/DDBJ databases">
        <authorList>
            <person name="Magalhaes I.L.F."/>
            <person name="Oliveira U."/>
            <person name="Santos F.R."/>
            <person name="Vidigal T.H.D.A."/>
            <person name="Brescovit A.D."/>
            <person name="Santos A.J."/>
        </authorList>
    </citation>
    <scope>NUCLEOTIDE SEQUENCE</scope>
    <source>
        <tissue evidence="1">Shoot tissue taken approximately 20 cm above the soil surface</tissue>
    </source>
</reference>
<protein>
    <submittedName>
        <fullName evidence="1">Uncharacterized protein</fullName>
    </submittedName>
</protein>
<dbReference type="AlphaFoldDB" id="A0A0A8Z7D6"/>
<accession>A0A0A8Z7D6</accession>
<dbReference type="EMBL" id="GBRH01262561">
    <property type="protein sequence ID" value="JAD35334.1"/>
    <property type="molecule type" value="Transcribed_RNA"/>
</dbReference>
<sequence length="22" mass="2542">MNTQRIGLHICVLKFCIHSLSQ</sequence>
<organism evidence="1">
    <name type="scientific">Arundo donax</name>
    <name type="common">Giant reed</name>
    <name type="synonym">Donax arundinaceus</name>
    <dbReference type="NCBI Taxonomy" id="35708"/>
    <lineage>
        <taxon>Eukaryota</taxon>
        <taxon>Viridiplantae</taxon>
        <taxon>Streptophyta</taxon>
        <taxon>Embryophyta</taxon>
        <taxon>Tracheophyta</taxon>
        <taxon>Spermatophyta</taxon>
        <taxon>Magnoliopsida</taxon>
        <taxon>Liliopsida</taxon>
        <taxon>Poales</taxon>
        <taxon>Poaceae</taxon>
        <taxon>PACMAD clade</taxon>
        <taxon>Arundinoideae</taxon>
        <taxon>Arundineae</taxon>
        <taxon>Arundo</taxon>
    </lineage>
</organism>